<gene>
    <name evidence="1" type="ORF">METZ01_LOCUS290688</name>
</gene>
<evidence type="ECO:0000313" key="1">
    <source>
        <dbReference type="EMBL" id="SVC37834.1"/>
    </source>
</evidence>
<protein>
    <submittedName>
        <fullName evidence="1">Uncharacterized protein</fullName>
    </submittedName>
</protein>
<sequence length="36" mass="4116">MPCRRGYSLHRNRVPIGKSVGMFHLHYDSAIATSTR</sequence>
<reference evidence="1" key="1">
    <citation type="submission" date="2018-05" db="EMBL/GenBank/DDBJ databases">
        <authorList>
            <person name="Lanie J.A."/>
            <person name="Ng W.-L."/>
            <person name="Kazmierczak K.M."/>
            <person name="Andrzejewski T.M."/>
            <person name="Davidsen T.M."/>
            <person name="Wayne K.J."/>
            <person name="Tettelin H."/>
            <person name="Glass J.I."/>
            <person name="Rusch D."/>
            <person name="Podicherti R."/>
            <person name="Tsui H.-C.T."/>
            <person name="Winkler M.E."/>
        </authorList>
    </citation>
    <scope>NUCLEOTIDE SEQUENCE</scope>
</reference>
<organism evidence="1">
    <name type="scientific">marine metagenome</name>
    <dbReference type="NCBI Taxonomy" id="408172"/>
    <lineage>
        <taxon>unclassified sequences</taxon>
        <taxon>metagenomes</taxon>
        <taxon>ecological metagenomes</taxon>
    </lineage>
</organism>
<dbReference type="AlphaFoldDB" id="A0A382LLY5"/>
<dbReference type="EMBL" id="UINC01087994">
    <property type="protein sequence ID" value="SVC37834.1"/>
    <property type="molecule type" value="Genomic_DNA"/>
</dbReference>
<feature type="non-terminal residue" evidence="1">
    <location>
        <position position="36"/>
    </location>
</feature>
<proteinExistence type="predicted"/>
<accession>A0A382LLY5</accession>
<name>A0A382LLY5_9ZZZZ</name>